<dbReference type="Proteomes" id="UP001244011">
    <property type="component" value="Unassembled WGS sequence"/>
</dbReference>
<dbReference type="AlphaFoldDB" id="A0AAJ0BTH1"/>
<sequence>MVLVERLHQRYLWAEQLCIIHDDDRHKIPQIDNMAAIFARASLTIVTFHDRAADTKLRGLLRILDARSPRHRVVRNARERQKLESILLSLG</sequence>
<dbReference type="PANTHER" id="PTHR33112:SF12">
    <property type="entry name" value="HETEROKARYON INCOMPATIBILITY DOMAIN-CONTAINING PROTEIN"/>
    <property type="match status" value="1"/>
</dbReference>
<feature type="domain" description="Heterokaryon incompatibility" evidence="1">
    <location>
        <begin position="4"/>
        <end position="79"/>
    </location>
</feature>
<dbReference type="RefSeq" id="XP_060278970.1">
    <property type="nucleotide sequence ID" value="XM_060430295.1"/>
</dbReference>
<evidence type="ECO:0000313" key="2">
    <source>
        <dbReference type="EMBL" id="KAK1762757.1"/>
    </source>
</evidence>
<evidence type="ECO:0000313" key="3">
    <source>
        <dbReference type="Proteomes" id="UP001244011"/>
    </source>
</evidence>
<keyword evidence="3" id="KW-1185">Reference proteome</keyword>
<comment type="caution">
    <text evidence="2">The sequence shown here is derived from an EMBL/GenBank/DDBJ whole genome shotgun (WGS) entry which is preliminary data.</text>
</comment>
<protein>
    <recommendedName>
        <fullName evidence="1">Heterokaryon incompatibility domain-containing protein</fullName>
    </recommendedName>
</protein>
<accession>A0AAJ0BTH1</accession>
<name>A0AAJ0BTH1_9PEZI</name>
<dbReference type="GeneID" id="85313482"/>
<dbReference type="Pfam" id="PF06985">
    <property type="entry name" value="HET"/>
    <property type="match status" value="1"/>
</dbReference>
<evidence type="ECO:0000259" key="1">
    <source>
        <dbReference type="Pfam" id="PF06985"/>
    </source>
</evidence>
<dbReference type="EMBL" id="MU839034">
    <property type="protein sequence ID" value="KAK1762757.1"/>
    <property type="molecule type" value="Genomic_DNA"/>
</dbReference>
<gene>
    <name evidence="2" type="ORF">QBC33DRAFT_563559</name>
</gene>
<proteinExistence type="predicted"/>
<dbReference type="PANTHER" id="PTHR33112">
    <property type="entry name" value="DOMAIN PROTEIN, PUTATIVE-RELATED"/>
    <property type="match status" value="1"/>
</dbReference>
<reference evidence="2" key="1">
    <citation type="submission" date="2023-06" db="EMBL/GenBank/DDBJ databases">
        <title>Genome-scale phylogeny and comparative genomics of the fungal order Sordariales.</title>
        <authorList>
            <consortium name="Lawrence Berkeley National Laboratory"/>
            <person name="Hensen N."/>
            <person name="Bonometti L."/>
            <person name="Westerberg I."/>
            <person name="Brannstrom I.O."/>
            <person name="Guillou S."/>
            <person name="Cros-Aarteil S."/>
            <person name="Calhoun S."/>
            <person name="Haridas S."/>
            <person name="Kuo A."/>
            <person name="Mondo S."/>
            <person name="Pangilinan J."/>
            <person name="Riley R."/>
            <person name="Labutti K."/>
            <person name="Andreopoulos B."/>
            <person name="Lipzen A."/>
            <person name="Chen C."/>
            <person name="Yanf M."/>
            <person name="Daum C."/>
            <person name="Ng V."/>
            <person name="Clum A."/>
            <person name="Steindorff A."/>
            <person name="Ohm R."/>
            <person name="Martin F."/>
            <person name="Silar P."/>
            <person name="Natvig D."/>
            <person name="Lalanne C."/>
            <person name="Gautier V."/>
            <person name="Ament-Velasquez S.L."/>
            <person name="Kruys A."/>
            <person name="Hutchinson M.I."/>
            <person name="Powell A.J."/>
            <person name="Barry K."/>
            <person name="Miller A.N."/>
            <person name="Grigoriev I.V."/>
            <person name="Debuchy R."/>
            <person name="Gladieux P."/>
            <person name="Thoren M.H."/>
            <person name="Johannesson H."/>
        </authorList>
    </citation>
    <scope>NUCLEOTIDE SEQUENCE</scope>
    <source>
        <strain evidence="2">8032-3</strain>
    </source>
</reference>
<organism evidence="2 3">
    <name type="scientific">Phialemonium atrogriseum</name>
    <dbReference type="NCBI Taxonomy" id="1093897"/>
    <lineage>
        <taxon>Eukaryota</taxon>
        <taxon>Fungi</taxon>
        <taxon>Dikarya</taxon>
        <taxon>Ascomycota</taxon>
        <taxon>Pezizomycotina</taxon>
        <taxon>Sordariomycetes</taxon>
        <taxon>Sordariomycetidae</taxon>
        <taxon>Cephalothecales</taxon>
        <taxon>Cephalothecaceae</taxon>
        <taxon>Phialemonium</taxon>
    </lineage>
</organism>
<dbReference type="InterPro" id="IPR010730">
    <property type="entry name" value="HET"/>
</dbReference>